<keyword evidence="2" id="KW-1185">Reference proteome</keyword>
<reference evidence="1" key="2">
    <citation type="journal article" date="2023" name="BMC Genomics">
        <title>Pest status, molecular evolution, and epigenetic factors derived from the genome assembly of Frankliniella fusca, a thysanopteran phytovirus vector.</title>
        <authorList>
            <person name="Catto M.A."/>
            <person name="Labadie P.E."/>
            <person name="Jacobson A.L."/>
            <person name="Kennedy G.G."/>
            <person name="Srinivasan R."/>
            <person name="Hunt B.G."/>
        </authorList>
    </citation>
    <scope>NUCLEOTIDE SEQUENCE</scope>
    <source>
        <strain evidence="1">PL_HMW_Pooled</strain>
    </source>
</reference>
<accession>A0AAE1GYF8</accession>
<reference evidence="1" key="1">
    <citation type="submission" date="2021-07" db="EMBL/GenBank/DDBJ databases">
        <authorList>
            <person name="Catto M.A."/>
            <person name="Jacobson A."/>
            <person name="Kennedy G."/>
            <person name="Labadie P."/>
            <person name="Hunt B.G."/>
            <person name="Srinivasan R."/>
        </authorList>
    </citation>
    <scope>NUCLEOTIDE SEQUENCE</scope>
    <source>
        <strain evidence="1">PL_HMW_Pooled</strain>
        <tissue evidence="1">Head</tissue>
    </source>
</reference>
<sequence length="94" mass="10663">MEFWKATGAHLEAAYWRYRLEAAWEAAWRLLRGFLDAAWSPPEGCLEAAWKPPVSHKEAAWSPPVSHLEAGGIPNTLLIIPLSILEPVILYWQL</sequence>
<comment type="caution">
    <text evidence="1">The sequence shown here is derived from an EMBL/GenBank/DDBJ whole genome shotgun (WGS) entry which is preliminary data.</text>
</comment>
<name>A0AAE1GYF8_9NEOP</name>
<proteinExistence type="predicted"/>
<protein>
    <submittedName>
        <fullName evidence="1">Phosphotriesterase-related protein</fullName>
    </submittedName>
</protein>
<dbReference type="AlphaFoldDB" id="A0AAE1GYF8"/>
<dbReference type="EMBL" id="JAHWGI010000241">
    <property type="protein sequence ID" value="KAK3911168.1"/>
    <property type="molecule type" value="Genomic_DNA"/>
</dbReference>
<evidence type="ECO:0000313" key="2">
    <source>
        <dbReference type="Proteomes" id="UP001219518"/>
    </source>
</evidence>
<evidence type="ECO:0000313" key="1">
    <source>
        <dbReference type="EMBL" id="KAK3911168.1"/>
    </source>
</evidence>
<gene>
    <name evidence="1" type="ORF">KUF71_004341</name>
</gene>
<organism evidence="1 2">
    <name type="scientific">Frankliniella fusca</name>
    <dbReference type="NCBI Taxonomy" id="407009"/>
    <lineage>
        <taxon>Eukaryota</taxon>
        <taxon>Metazoa</taxon>
        <taxon>Ecdysozoa</taxon>
        <taxon>Arthropoda</taxon>
        <taxon>Hexapoda</taxon>
        <taxon>Insecta</taxon>
        <taxon>Pterygota</taxon>
        <taxon>Neoptera</taxon>
        <taxon>Paraneoptera</taxon>
        <taxon>Thysanoptera</taxon>
        <taxon>Terebrantia</taxon>
        <taxon>Thripoidea</taxon>
        <taxon>Thripidae</taxon>
        <taxon>Frankliniella</taxon>
    </lineage>
</organism>
<dbReference type="Proteomes" id="UP001219518">
    <property type="component" value="Unassembled WGS sequence"/>
</dbReference>